<dbReference type="AlphaFoldDB" id="A0A8X8BAM8"/>
<dbReference type="EMBL" id="JAAMPC010000002">
    <property type="protein sequence ID" value="KAG2327087.1"/>
    <property type="molecule type" value="Genomic_DNA"/>
</dbReference>
<evidence type="ECO:0000313" key="2">
    <source>
        <dbReference type="Proteomes" id="UP000886595"/>
    </source>
</evidence>
<comment type="caution">
    <text evidence="1">The sequence shown here is derived from an EMBL/GenBank/DDBJ whole genome shotgun (WGS) entry which is preliminary data.</text>
</comment>
<name>A0A8X8BAM8_BRACI</name>
<gene>
    <name evidence="1" type="ORF">Bca52824_009815</name>
</gene>
<reference evidence="1 2" key="1">
    <citation type="submission" date="2020-02" db="EMBL/GenBank/DDBJ databases">
        <authorList>
            <person name="Ma Q."/>
            <person name="Huang Y."/>
            <person name="Song X."/>
            <person name="Pei D."/>
        </authorList>
    </citation>
    <scope>NUCLEOTIDE SEQUENCE [LARGE SCALE GENOMIC DNA]</scope>
    <source>
        <strain evidence="1">Sxm20200214</strain>
        <tissue evidence="1">Leaf</tissue>
    </source>
</reference>
<accession>A0A8X8BAM8</accession>
<evidence type="ECO:0000313" key="1">
    <source>
        <dbReference type="EMBL" id="KAG2327087.1"/>
    </source>
</evidence>
<protein>
    <submittedName>
        <fullName evidence="1">Uncharacterized protein</fullName>
    </submittedName>
</protein>
<sequence>MYIRSRLRMNLANVCFLIRCVCDKLLISCGEVSSSQITVLRLLNQSVDFVFDNVSRNPAPVFTNLRS</sequence>
<keyword evidence="2" id="KW-1185">Reference proteome</keyword>
<proteinExistence type="predicted"/>
<dbReference type="Proteomes" id="UP000886595">
    <property type="component" value="Unassembled WGS sequence"/>
</dbReference>
<organism evidence="1 2">
    <name type="scientific">Brassica carinata</name>
    <name type="common">Ethiopian mustard</name>
    <name type="synonym">Abyssinian cabbage</name>
    <dbReference type="NCBI Taxonomy" id="52824"/>
    <lineage>
        <taxon>Eukaryota</taxon>
        <taxon>Viridiplantae</taxon>
        <taxon>Streptophyta</taxon>
        <taxon>Embryophyta</taxon>
        <taxon>Tracheophyta</taxon>
        <taxon>Spermatophyta</taxon>
        <taxon>Magnoliopsida</taxon>
        <taxon>eudicotyledons</taxon>
        <taxon>Gunneridae</taxon>
        <taxon>Pentapetalae</taxon>
        <taxon>rosids</taxon>
        <taxon>malvids</taxon>
        <taxon>Brassicales</taxon>
        <taxon>Brassicaceae</taxon>
        <taxon>Brassiceae</taxon>
        <taxon>Brassica</taxon>
    </lineage>
</organism>